<reference evidence="1 2" key="1">
    <citation type="submission" date="2014-12" db="EMBL/GenBank/DDBJ databases">
        <title>Genome sequencing of Arthrobacter phenanthrenivorans SWC37.</title>
        <authorList>
            <person name="Tan P.W."/>
            <person name="Chan K.-G."/>
        </authorList>
    </citation>
    <scope>NUCLEOTIDE SEQUENCE [LARGE SCALE GENOMIC DNA]</scope>
    <source>
        <strain evidence="1 2">SWC37</strain>
    </source>
</reference>
<evidence type="ECO:0008006" key="3">
    <source>
        <dbReference type="Google" id="ProtNLM"/>
    </source>
</evidence>
<dbReference type="AlphaFoldDB" id="A0A0B4ERV4"/>
<evidence type="ECO:0000313" key="2">
    <source>
        <dbReference type="Proteomes" id="UP000031196"/>
    </source>
</evidence>
<gene>
    <name evidence="1" type="ORF">RM50_01880</name>
</gene>
<sequence>MGFIGNFLYPPNVMSLREFFAGYGAALAARGIEIVVAGFGSDIVETWNVQATVLGKVDSLTNFYESIDAAIVPVDHGGGIKAKAVEAMAHGVPVFGTDHVVSGFAPVWGKYIGRIDELLKETPTLPPVVPAEIFHQEFSQQAFSTAVSAVLDRL</sequence>
<dbReference type="Gene3D" id="3.40.50.2000">
    <property type="entry name" value="Glycogen Phosphorylase B"/>
    <property type="match status" value="1"/>
</dbReference>
<dbReference type="SUPFAM" id="SSF53756">
    <property type="entry name" value="UDP-Glycosyltransferase/glycogen phosphorylase"/>
    <property type="match status" value="1"/>
</dbReference>
<evidence type="ECO:0000313" key="1">
    <source>
        <dbReference type="EMBL" id="KIC69448.1"/>
    </source>
</evidence>
<organism evidence="1 2">
    <name type="scientific">Pseudarthrobacter phenanthrenivorans</name>
    <name type="common">Arthrobacter phenanthrenivorans</name>
    <dbReference type="NCBI Taxonomy" id="361575"/>
    <lineage>
        <taxon>Bacteria</taxon>
        <taxon>Bacillati</taxon>
        <taxon>Actinomycetota</taxon>
        <taxon>Actinomycetes</taxon>
        <taxon>Micrococcales</taxon>
        <taxon>Micrococcaceae</taxon>
        <taxon>Pseudarthrobacter</taxon>
    </lineage>
</organism>
<accession>A0A0B4ERV4</accession>
<dbReference type="EMBL" id="JWTB01000004">
    <property type="protein sequence ID" value="KIC69448.1"/>
    <property type="molecule type" value="Genomic_DNA"/>
</dbReference>
<comment type="caution">
    <text evidence="1">The sequence shown here is derived from an EMBL/GenBank/DDBJ whole genome shotgun (WGS) entry which is preliminary data.</text>
</comment>
<name>A0A0B4ERV4_PSEPS</name>
<proteinExistence type="predicted"/>
<protein>
    <recommendedName>
        <fullName evidence="3">Glycosyltransferase</fullName>
    </recommendedName>
</protein>
<dbReference type="Proteomes" id="UP000031196">
    <property type="component" value="Unassembled WGS sequence"/>
</dbReference>
<dbReference type="Pfam" id="PF13692">
    <property type="entry name" value="Glyco_trans_1_4"/>
    <property type="match status" value="1"/>
</dbReference>